<dbReference type="PANTHER" id="PTHR37180">
    <property type="entry name" value="PRECURSOR OF CEP14"/>
    <property type="match status" value="1"/>
</dbReference>
<proteinExistence type="predicted"/>
<evidence type="ECO:0000256" key="1">
    <source>
        <dbReference type="SAM" id="SignalP"/>
    </source>
</evidence>
<reference evidence="2 3" key="1">
    <citation type="journal article" date="2023" name="G3 (Bethesda)">
        <title>A haplotype-resolved chromosome-scale genome for Quercus rubra L. provides insights into the genetics of adaptive traits for red oak species.</title>
        <authorList>
            <person name="Kapoor B."/>
            <person name="Jenkins J."/>
            <person name="Schmutz J."/>
            <person name="Zhebentyayeva T."/>
            <person name="Kuelheim C."/>
            <person name="Coggeshall M."/>
            <person name="Heim C."/>
            <person name="Lasky J.R."/>
            <person name="Leites L."/>
            <person name="Islam-Faridi N."/>
            <person name="Romero-Severson J."/>
            <person name="DeLeo V.L."/>
            <person name="Lucas S.M."/>
            <person name="Lazic D."/>
            <person name="Gailing O."/>
            <person name="Carlson J."/>
            <person name="Staton M."/>
        </authorList>
    </citation>
    <scope>NUCLEOTIDE SEQUENCE [LARGE SCALE GENOMIC DNA]</scope>
    <source>
        <strain evidence="2">Pseudo-F2</strain>
    </source>
</reference>
<dbReference type="PANTHER" id="PTHR37180:SF4">
    <property type="entry name" value="FORMIN-LIKE PROTEIN 3"/>
    <property type="match status" value="1"/>
</dbReference>
<dbReference type="GO" id="GO:0006970">
    <property type="term" value="P:response to osmotic stress"/>
    <property type="evidence" value="ECO:0007669"/>
    <property type="project" value="InterPro"/>
</dbReference>
<dbReference type="Proteomes" id="UP001324115">
    <property type="component" value="Unassembled WGS sequence"/>
</dbReference>
<name>A0AAN7EP71_QUERU</name>
<dbReference type="EMBL" id="JAXUIC010000008">
    <property type="protein sequence ID" value="KAK4576931.1"/>
    <property type="molecule type" value="Genomic_DNA"/>
</dbReference>
<evidence type="ECO:0000313" key="2">
    <source>
        <dbReference type="EMBL" id="KAK4576931.1"/>
    </source>
</evidence>
<gene>
    <name evidence="2" type="ORF">RGQ29_027454</name>
</gene>
<keyword evidence="1" id="KW-0732">Signal</keyword>
<keyword evidence="3" id="KW-1185">Reference proteome</keyword>
<organism evidence="2 3">
    <name type="scientific">Quercus rubra</name>
    <name type="common">Northern red oak</name>
    <name type="synonym">Quercus borealis</name>
    <dbReference type="NCBI Taxonomy" id="3512"/>
    <lineage>
        <taxon>Eukaryota</taxon>
        <taxon>Viridiplantae</taxon>
        <taxon>Streptophyta</taxon>
        <taxon>Embryophyta</taxon>
        <taxon>Tracheophyta</taxon>
        <taxon>Spermatophyta</taxon>
        <taxon>Magnoliopsida</taxon>
        <taxon>eudicotyledons</taxon>
        <taxon>Gunneridae</taxon>
        <taxon>Pentapetalae</taxon>
        <taxon>rosids</taxon>
        <taxon>fabids</taxon>
        <taxon>Fagales</taxon>
        <taxon>Fagaceae</taxon>
        <taxon>Quercus</taxon>
    </lineage>
</organism>
<dbReference type="InterPro" id="IPR038930">
    <property type="entry name" value="CEP13/CEP14"/>
</dbReference>
<dbReference type="AlphaFoldDB" id="A0AAN7EP71"/>
<comment type="caution">
    <text evidence="2">The sequence shown here is derived from an EMBL/GenBank/DDBJ whole genome shotgun (WGS) entry which is preliminary data.</text>
</comment>
<dbReference type="GO" id="GO:0006995">
    <property type="term" value="P:cellular response to nitrogen starvation"/>
    <property type="evidence" value="ECO:0007669"/>
    <property type="project" value="InterPro"/>
</dbReference>
<sequence>MSSLSFMLFIILFGFVCHAPSSDARNILRVSMQKVPTLEDGIFSRALPKSPSPLSSSDEKGHAMAFNERPFAHLAKMDRMTGSVPSPGVGHY</sequence>
<evidence type="ECO:0000313" key="3">
    <source>
        <dbReference type="Proteomes" id="UP001324115"/>
    </source>
</evidence>
<feature type="chain" id="PRO_5042986410" evidence="1">
    <location>
        <begin position="25"/>
        <end position="92"/>
    </location>
</feature>
<feature type="signal peptide" evidence="1">
    <location>
        <begin position="1"/>
        <end position="24"/>
    </location>
</feature>
<protein>
    <submittedName>
        <fullName evidence="2">Uncharacterized protein</fullName>
    </submittedName>
</protein>
<accession>A0AAN7EP71</accession>